<sequence length="140" mass="14961">MNKPPVVIVDADAIVAQAFPNDSNHQRAVAISDNLNKLGAQVIYPATAVLEAVTVLQGRLNNGATAFGTAVVFADPKVEVAEVSQTTLMSAMDNFSPTTSKKNTLFDCVVLAVAQENKADAIFSFDHFYKNKGFKLASEI</sequence>
<dbReference type="Pfam" id="PF01850">
    <property type="entry name" value="PIN"/>
    <property type="match status" value="1"/>
</dbReference>
<feature type="domain" description="PIN" evidence="1">
    <location>
        <begin position="7"/>
        <end position="130"/>
    </location>
</feature>
<dbReference type="GO" id="GO:0016075">
    <property type="term" value="P:rRNA catabolic process"/>
    <property type="evidence" value="ECO:0007669"/>
    <property type="project" value="TreeGrafter"/>
</dbReference>
<dbReference type="InterPro" id="IPR029060">
    <property type="entry name" value="PIN-like_dom_sf"/>
</dbReference>
<dbReference type="EMBL" id="LBYI01000003">
    <property type="protein sequence ID" value="KKR51015.1"/>
    <property type="molecule type" value="Genomic_DNA"/>
</dbReference>
<reference evidence="2 3" key="1">
    <citation type="journal article" date="2015" name="Nature">
        <title>rRNA introns, odd ribosomes, and small enigmatic genomes across a large radiation of phyla.</title>
        <authorList>
            <person name="Brown C.T."/>
            <person name="Hug L.A."/>
            <person name="Thomas B.C."/>
            <person name="Sharon I."/>
            <person name="Castelle C.J."/>
            <person name="Singh A."/>
            <person name="Wilkins M.J."/>
            <person name="Williams K.H."/>
            <person name="Banfield J.F."/>
        </authorList>
    </citation>
    <scope>NUCLEOTIDE SEQUENCE [LARGE SCALE GENOMIC DNA]</scope>
</reference>
<organism evidence="2 3">
    <name type="scientific">Candidatus Curtissbacteria bacterium GW2011_GWA1_40_16</name>
    <dbReference type="NCBI Taxonomy" id="1618405"/>
    <lineage>
        <taxon>Bacteria</taxon>
        <taxon>Candidatus Curtissiibacteriota</taxon>
    </lineage>
</organism>
<evidence type="ECO:0000313" key="2">
    <source>
        <dbReference type="EMBL" id="KKR51015.1"/>
    </source>
</evidence>
<proteinExistence type="predicted"/>
<dbReference type="AlphaFoldDB" id="A0A0G0TVA8"/>
<dbReference type="SUPFAM" id="SSF88723">
    <property type="entry name" value="PIN domain-like"/>
    <property type="match status" value="1"/>
</dbReference>
<comment type="caution">
    <text evidence="2">The sequence shown here is derived from an EMBL/GenBank/DDBJ whole genome shotgun (WGS) entry which is preliminary data.</text>
</comment>
<dbReference type="Proteomes" id="UP000034531">
    <property type="component" value="Unassembled WGS sequence"/>
</dbReference>
<dbReference type="InterPro" id="IPR002716">
    <property type="entry name" value="PIN_dom"/>
</dbReference>
<name>A0A0G0TVA8_9BACT</name>
<dbReference type="InterPro" id="IPR039018">
    <property type="entry name" value="VapC20-like"/>
</dbReference>
<gene>
    <name evidence="2" type="ORF">UT84_C0003G0010</name>
</gene>
<dbReference type="GO" id="GO:0004521">
    <property type="term" value="F:RNA endonuclease activity"/>
    <property type="evidence" value="ECO:0007669"/>
    <property type="project" value="InterPro"/>
</dbReference>
<dbReference type="Gene3D" id="3.40.50.1010">
    <property type="entry name" value="5'-nuclease"/>
    <property type="match status" value="1"/>
</dbReference>
<dbReference type="PANTHER" id="PTHR42188:SF1">
    <property type="entry name" value="23S RRNA-SPECIFIC ENDONUCLEASE VAPC20"/>
    <property type="match status" value="1"/>
</dbReference>
<dbReference type="PANTHER" id="PTHR42188">
    <property type="entry name" value="23S RRNA-SPECIFIC ENDONUCLEASE VAPC20"/>
    <property type="match status" value="1"/>
</dbReference>
<protein>
    <recommendedName>
        <fullName evidence="1">PIN domain-containing protein</fullName>
    </recommendedName>
</protein>
<accession>A0A0G0TVA8</accession>
<evidence type="ECO:0000259" key="1">
    <source>
        <dbReference type="Pfam" id="PF01850"/>
    </source>
</evidence>
<evidence type="ECO:0000313" key="3">
    <source>
        <dbReference type="Proteomes" id="UP000034531"/>
    </source>
</evidence>